<dbReference type="AlphaFoldDB" id="A0AAD5KSG2"/>
<reference evidence="1 2" key="1">
    <citation type="submission" date="2022-05" db="EMBL/GenBank/DDBJ databases">
        <title>A multi-omics perspective on studying reproductive biology in Daphnia sinensis.</title>
        <authorList>
            <person name="Jia J."/>
        </authorList>
    </citation>
    <scope>NUCLEOTIDE SEQUENCE [LARGE SCALE GENOMIC DNA]</scope>
    <source>
        <strain evidence="1 2">WSL</strain>
    </source>
</reference>
<evidence type="ECO:0000313" key="1">
    <source>
        <dbReference type="EMBL" id="KAI9558097.1"/>
    </source>
</evidence>
<protein>
    <submittedName>
        <fullName evidence="1">Uncharacterized protein</fullName>
    </submittedName>
</protein>
<keyword evidence="2" id="KW-1185">Reference proteome</keyword>
<evidence type="ECO:0000313" key="2">
    <source>
        <dbReference type="Proteomes" id="UP000820818"/>
    </source>
</evidence>
<name>A0AAD5KSG2_9CRUS</name>
<comment type="caution">
    <text evidence="1">The sequence shown here is derived from an EMBL/GenBank/DDBJ whole genome shotgun (WGS) entry which is preliminary data.</text>
</comment>
<proteinExistence type="predicted"/>
<gene>
    <name evidence="1" type="ORF">GHT06_014850</name>
</gene>
<organism evidence="1 2">
    <name type="scientific">Daphnia sinensis</name>
    <dbReference type="NCBI Taxonomy" id="1820382"/>
    <lineage>
        <taxon>Eukaryota</taxon>
        <taxon>Metazoa</taxon>
        <taxon>Ecdysozoa</taxon>
        <taxon>Arthropoda</taxon>
        <taxon>Crustacea</taxon>
        <taxon>Branchiopoda</taxon>
        <taxon>Diplostraca</taxon>
        <taxon>Cladocera</taxon>
        <taxon>Anomopoda</taxon>
        <taxon>Daphniidae</taxon>
        <taxon>Daphnia</taxon>
        <taxon>Daphnia similis group</taxon>
    </lineage>
</organism>
<dbReference type="EMBL" id="WJBH02000005">
    <property type="protein sequence ID" value="KAI9558097.1"/>
    <property type="molecule type" value="Genomic_DNA"/>
</dbReference>
<sequence>MTSANIAKETEITIQLINELEIPWGIQFSKSVSGTRAKVSLYPYPDRNDT</sequence>
<accession>A0AAD5KSG2</accession>
<dbReference type="Proteomes" id="UP000820818">
    <property type="component" value="Linkage Group LG5"/>
</dbReference>